<keyword evidence="6 8" id="KW-0443">Lipid metabolism</keyword>
<evidence type="ECO:0000256" key="5">
    <source>
        <dbReference type="ARBA" id="ARBA00022737"/>
    </source>
</evidence>
<name>A0A368DWC7_9PROT</name>
<dbReference type="GO" id="GO:0005737">
    <property type="term" value="C:cytoplasm"/>
    <property type="evidence" value="ECO:0007669"/>
    <property type="project" value="UniProtKB-SubCell"/>
</dbReference>
<comment type="pathway">
    <text evidence="8">Glycolipid biosynthesis; lipid IV(A) biosynthesis; lipid IV(A) from (3R)-3-hydroxytetradecanoyl-[acyl-carrier-protein] and UDP-N-acetyl-alpha-D-glucosamine: step 1/6.</text>
</comment>
<comment type="similarity">
    <text evidence="8">Belongs to the transferase hexapeptide repeat family. LpxA subfamily.</text>
</comment>
<feature type="domain" description="UDP N-acetylglucosamine O-acyltransferase C-terminal" evidence="9">
    <location>
        <begin position="177"/>
        <end position="260"/>
    </location>
</feature>
<dbReference type="InterPro" id="IPR018357">
    <property type="entry name" value="Hexapep_transf_CS"/>
</dbReference>
<dbReference type="GO" id="GO:0016020">
    <property type="term" value="C:membrane"/>
    <property type="evidence" value="ECO:0007669"/>
    <property type="project" value="GOC"/>
</dbReference>
<dbReference type="NCBIfam" id="TIGR01852">
    <property type="entry name" value="lipid_A_lpxA"/>
    <property type="match status" value="1"/>
</dbReference>
<evidence type="ECO:0000256" key="2">
    <source>
        <dbReference type="ARBA" id="ARBA00022516"/>
    </source>
</evidence>
<evidence type="ECO:0000256" key="8">
    <source>
        <dbReference type="HAMAP-Rule" id="MF_00387"/>
    </source>
</evidence>
<keyword evidence="2 8" id="KW-0444">Lipid biosynthesis</keyword>
<accession>A0A368DWC7</accession>
<evidence type="ECO:0000256" key="1">
    <source>
        <dbReference type="ARBA" id="ARBA00022490"/>
    </source>
</evidence>
<proteinExistence type="inferred from homology"/>
<comment type="caution">
    <text evidence="10">The sequence shown here is derived from an EMBL/GenBank/DDBJ whole genome shotgun (WGS) entry which is preliminary data.</text>
</comment>
<dbReference type="GO" id="GO:0008780">
    <property type="term" value="F:acyl-[acyl-carrier-protein]-UDP-N-acetylglucosamine O-acyltransferase activity"/>
    <property type="evidence" value="ECO:0007669"/>
    <property type="project" value="UniProtKB-UniRule"/>
</dbReference>
<evidence type="ECO:0000256" key="6">
    <source>
        <dbReference type="ARBA" id="ARBA00023098"/>
    </source>
</evidence>
<dbReference type="InterPro" id="IPR010137">
    <property type="entry name" value="Lipid_A_LpxA"/>
</dbReference>
<organism evidence="10 11">
    <name type="scientific">PS1 clade bacterium</name>
    <dbReference type="NCBI Taxonomy" id="2175152"/>
    <lineage>
        <taxon>Bacteria</taxon>
        <taxon>Pseudomonadati</taxon>
        <taxon>Pseudomonadota</taxon>
        <taxon>Alphaproteobacteria</taxon>
        <taxon>PS1 clade</taxon>
    </lineage>
</organism>
<evidence type="ECO:0000313" key="11">
    <source>
        <dbReference type="Proteomes" id="UP000252132"/>
    </source>
</evidence>
<keyword evidence="1 8" id="KW-0963">Cytoplasm</keyword>
<keyword evidence="5 8" id="KW-0677">Repeat</keyword>
<dbReference type="Gene3D" id="1.20.1180.10">
    <property type="entry name" value="Udp N-acetylglucosamine O-acyltransferase, C-terminal domain"/>
    <property type="match status" value="1"/>
</dbReference>
<keyword evidence="3 8" id="KW-0441">Lipid A biosynthesis</keyword>
<gene>
    <name evidence="8" type="primary">lpxA</name>
    <name evidence="10" type="ORF">DBW69_05505</name>
</gene>
<comment type="catalytic activity">
    <reaction evidence="8">
        <text>a (3R)-hydroxyacyl-[ACP] + UDP-N-acetyl-alpha-D-glucosamine = a UDP-3-O-[(3R)-3-hydroxyacyl]-N-acetyl-alpha-D-glucosamine + holo-[ACP]</text>
        <dbReference type="Rhea" id="RHEA:67812"/>
        <dbReference type="Rhea" id="RHEA-COMP:9685"/>
        <dbReference type="Rhea" id="RHEA-COMP:9945"/>
        <dbReference type="ChEBI" id="CHEBI:57705"/>
        <dbReference type="ChEBI" id="CHEBI:64479"/>
        <dbReference type="ChEBI" id="CHEBI:78827"/>
        <dbReference type="ChEBI" id="CHEBI:173225"/>
        <dbReference type="EC" id="2.3.1.129"/>
    </reaction>
</comment>
<evidence type="ECO:0000256" key="4">
    <source>
        <dbReference type="ARBA" id="ARBA00022679"/>
    </source>
</evidence>
<dbReference type="Pfam" id="PF00132">
    <property type="entry name" value="Hexapep"/>
    <property type="match status" value="1"/>
</dbReference>
<dbReference type="PANTHER" id="PTHR43480:SF1">
    <property type="entry name" value="ACYL-[ACYL-CARRIER-PROTEIN]--UDP-N-ACETYLGLUCOSAMINE O-ACYLTRANSFERASE, MITOCHONDRIAL-RELATED"/>
    <property type="match status" value="1"/>
</dbReference>
<dbReference type="AlphaFoldDB" id="A0A368DWC7"/>
<keyword evidence="4 8" id="KW-0808">Transferase</keyword>
<dbReference type="CDD" id="cd03351">
    <property type="entry name" value="LbH_UDP-GlcNAc_AT"/>
    <property type="match status" value="1"/>
</dbReference>
<keyword evidence="7 8" id="KW-0012">Acyltransferase</keyword>
<dbReference type="InterPro" id="IPR001451">
    <property type="entry name" value="Hexapep"/>
</dbReference>
<dbReference type="SUPFAM" id="SSF51161">
    <property type="entry name" value="Trimeric LpxA-like enzymes"/>
    <property type="match status" value="1"/>
</dbReference>
<dbReference type="HAMAP" id="MF_00387">
    <property type="entry name" value="LpxA"/>
    <property type="match status" value="1"/>
</dbReference>
<dbReference type="Gene3D" id="2.160.10.10">
    <property type="entry name" value="Hexapeptide repeat proteins"/>
    <property type="match status" value="1"/>
</dbReference>
<comment type="function">
    <text evidence="8">Involved in the biosynthesis of lipid A, a phosphorylated glycolipid that anchors the lipopolysaccharide to the outer membrane of the cell.</text>
</comment>
<dbReference type="GO" id="GO:0009245">
    <property type="term" value="P:lipid A biosynthetic process"/>
    <property type="evidence" value="ECO:0007669"/>
    <property type="project" value="UniProtKB-UniRule"/>
</dbReference>
<dbReference type="InterPro" id="IPR011004">
    <property type="entry name" value="Trimer_LpxA-like_sf"/>
</dbReference>
<evidence type="ECO:0000256" key="3">
    <source>
        <dbReference type="ARBA" id="ARBA00022556"/>
    </source>
</evidence>
<evidence type="ECO:0000259" key="9">
    <source>
        <dbReference type="Pfam" id="PF13720"/>
    </source>
</evidence>
<dbReference type="EMBL" id="QOQF01000023">
    <property type="protein sequence ID" value="RCL76150.1"/>
    <property type="molecule type" value="Genomic_DNA"/>
</dbReference>
<dbReference type="InterPro" id="IPR037157">
    <property type="entry name" value="Acetyltransf_C_sf"/>
</dbReference>
<dbReference type="UniPathway" id="UPA00359">
    <property type="reaction ID" value="UER00477"/>
</dbReference>
<evidence type="ECO:0000256" key="7">
    <source>
        <dbReference type="ARBA" id="ARBA00023315"/>
    </source>
</evidence>
<dbReference type="PROSITE" id="PS00101">
    <property type="entry name" value="HEXAPEP_TRANSFERASES"/>
    <property type="match status" value="1"/>
</dbReference>
<comment type="subunit">
    <text evidence="8">Homotrimer.</text>
</comment>
<dbReference type="InterPro" id="IPR029098">
    <property type="entry name" value="Acetyltransf_C"/>
</dbReference>
<protein>
    <recommendedName>
        <fullName evidence="8">Acyl-[acyl-carrier-protein]--UDP-N-acetylglucosamine O-acyltransferase</fullName>
        <shortName evidence="8">UDP-N-acetylglucosamine acyltransferase</shortName>
        <ecNumber evidence="8">2.3.1.129</ecNumber>
    </recommendedName>
</protein>
<sequence>MSNIHPTAVVDKGAEIGNGVEIGPFCVVGPNVKIGDNTVLHSHVSIAGHTTLGTGNEIFPYASLGHIPQDLKFNNEKSFLEIGNGNRIRENVTINLGTEGGGGVTRVGNNGLFMVGAHVAHDCIVGDNIVMATNSALGGHVEVEDNVIFGGFSAIHQFSKAGKYSFIGAGAMVISNVIPFGTVMGNRAYLAGLNLVGLKRANFNREDIHSLRNAYKLLFSSVDEDILGERVQQAEEEFGKTPLVKDLLSFIKSIDKRGICLPQQN</sequence>
<dbReference type="Pfam" id="PF13720">
    <property type="entry name" value="Acetyltransf_11"/>
    <property type="match status" value="1"/>
</dbReference>
<evidence type="ECO:0000313" key="10">
    <source>
        <dbReference type="EMBL" id="RCL76150.1"/>
    </source>
</evidence>
<dbReference type="PANTHER" id="PTHR43480">
    <property type="entry name" value="ACYL-[ACYL-CARRIER-PROTEIN]--UDP-N-ACETYLGLUCOSAMINE O-ACYLTRANSFERASE"/>
    <property type="match status" value="1"/>
</dbReference>
<dbReference type="PIRSF" id="PIRSF000456">
    <property type="entry name" value="UDP-GlcNAc_acltr"/>
    <property type="match status" value="1"/>
</dbReference>
<reference evidence="10 11" key="1">
    <citation type="journal article" date="2018" name="Microbiome">
        <title>Fine metagenomic profile of the Mediterranean stratified and mixed water columns revealed by assembly and recruitment.</title>
        <authorList>
            <person name="Haro-Moreno J.M."/>
            <person name="Lopez-Perez M."/>
            <person name="De La Torre J.R."/>
            <person name="Picazo A."/>
            <person name="Camacho A."/>
            <person name="Rodriguez-Valera F."/>
        </authorList>
    </citation>
    <scope>NUCLEOTIDE SEQUENCE [LARGE SCALE GENOMIC DNA]</scope>
    <source>
        <strain evidence="10">MED-G55</strain>
    </source>
</reference>
<dbReference type="EC" id="2.3.1.129" evidence="8"/>
<dbReference type="Proteomes" id="UP000252132">
    <property type="component" value="Unassembled WGS sequence"/>
</dbReference>
<dbReference type="NCBIfam" id="NF003657">
    <property type="entry name" value="PRK05289.1"/>
    <property type="match status" value="1"/>
</dbReference>
<comment type="subcellular location">
    <subcellularLocation>
        <location evidence="8">Cytoplasm</location>
    </subcellularLocation>
</comment>